<comment type="caution">
    <text evidence="2">The sequence shown here is derived from an EMBL/GenBank/DDBJ whole genome shotgun (WGS) entry which is preliminary data.</text>
</comment>
<evidence type="ECO:0000256" key="1">
    <source>
        <dbReference type="SAM" id="MobiDB-lite"/>
    </source>
</evidence>
<reference evidence="2" key="1">
    <citation type="submission" date="2020-05" db="EMBL/GenBank/DDBJ databases">
        <title>Mycena genomes resolve the evolution of fungal bioluminescence.</title>
        <authorList>
            <person name="Tsai I.J."/>
        </authorList>
    </citation>
    <scope>NUCLEOTIDE SEQUENCE</scope>
    <source>
        <strain evidence="2">171206Taipei</strain>
    </source>
</reference>
<evidence type="ECO:0000313" key="2">
    <source>
        <dbReference type="EMBL" id="KAF7288453.1"/>
    </source>
</evidence>
<name>A0A8H6VSI8_9AGAR</name>
<accession>A0A8H6VSI8</accession>
<dbReference type="RefSeq" id="XP_037212880.1">
    <property type="nucleotide sequence ID" value="XM_037370702.1"/>
</dbReference>
<proteinExistence type="predicted"/>
<dbReference type="AlphaFoldDB" id="A0A8H6VSI8"/>
<dbReference type="OrthoDB" id="3254696at2759"/>
<feature type="region of interest" description="Disordered" evidence="1">
    <location>
        <begin position="27"/>
        <end position="55"/>
    </location>
</feature>
<dbReference type="Proteomes" id="UP000636479">
    <property type="component" value="Unassembled WGS sequence"/>
</dbReference>
<gene>
    <name evidence="2" type="ORF">MIND_01432300</name>
</gene>
<evidence type="ECO:0000313" key="3">
    <source>
        <dbReference type="Proteomes" id="UP000636479"/>
    </source>
</evidence>
<dbReference type="GeneID" id="59353218"/>
<sequence length="193" mass="21084">MTPTTQHPIPPSLRETHDLIQLIRASDRSHHASPATSERKPPGSSGPILAPPLSGPHPISLPLRASWTLPSRMAGVRKLSPTTAMQSTAFFCFATTSQSRLTSDSPPMNSFFLPTPRVIPASTLDLPRENDIAALKPWHIAQKQPWLGGPRLHYVLSGVDALSPSGHELTTMSSNYRRYAPPLAFRAQPHLIL</sequence>
<dbReference type="EMBL" id="JACAZF010000025">
    <property type="protein sequence ID" value="KAF7288453.1"/>
    <property type="molecule type" value="Genomic_DNA"/>
</dbReference>
<keyword evidence="3" id="KW-1185">Reference proteome</keyword>
<protein>
    <submittedName>
        <fullName evidence="2">Uncharacterized protein</fullName>
    </submittedName>
</protein>
<organism evidence="2 3">
    <name type="scientific">Mycena indigotica</name>
    <dbReference type="NCBI Taxonomy" id="2126181"/>
    <lineage>
        <taxon>Eukaryota</taxon>
        <taxon>Fungi</taxon>
        <taxon>Dikarya</taxon>
        <taxon>Basidiomycota</taxon>
        <taxon>Agaricomycotina</taxon>
        <taxon>Agaricomycetes</taxon>
        <taxon>Agaricomycetidae</taxon>
        <taxon>Agaricales</taxon>
        <taxon>Marasmiineae</taxon>
        <taxon>Mycenaceae</taxon>
        <taxon>Mycena</taxon>
    </lineage>
</organism>